<proteinExistence type="predicted"/>
<dbReference type="EMBL" id="CAJHIA010000025">
    <property type="protein sequence ID" value="CAD6447309.1"/>
    <property type="molecule type" value="Genomic_DNA"/>
</dbReference>
<evidence type="ECO:0000313" key="1">
    <source>
        <dbReference type="EMBL" id="CAD6447309.1"/>
    </source>
</evidence>
<dbReference type="Proteomes" id="UP000624404">
    <property type="component" value="Unassembled WGS sequence"/>
</dbReference>
<dbReference type="AlphaFoldDB" id="A0A8H2W083"/>
<gene>
    <name evidence="1" type="ORF">SCLTRI_LOCUS7099</name>
</gene>
<reference evidence="1" key="1">
    <citation type="submission" date="2020-10" db="EMBL/GenBank/DDBJ databases">
        <authorList>
            <person name="Kusch S."/>
        </authorList>
    </citation>
    <scope>NUCLEOTIDE SEQUENCE</scope>
    <source>
        <strain evidence="1">SwB9</strain>
    </source>
</reference>
<comment type="caution">
    <text evidence="1">The sequence shown here is derived from an EMBL/GenBank/DDBJ whole genome shotgun (WGS) entry which is preliminary data.</text>
</comment>
<accession>A0A8H2W083</accession>
<sequence>MEIVTYCEDDGCVWIARKVREGRRGRSLRTERNGRVCAGSKIELRAKL</sequence>
<name>A0A8H2W083_9HELO</name>
<organism evidence="1 2">
    <name type="scientific">Sclerotinia trifoliorum</name>
    <dbReference type="NCBI Taxonomy" id="28548"/>
    <lineage>
        <taxon>Eukaryota</taxon>
        <taxon>Fungi</taxon>
        <taxon>Dikarya</taxon>
        <taxon>Ascomycota</taxon>
        <taxon>Pezizomycotina</taxon>
        <taxon>Leotiomycetes</taxon>
        <taxon>Helotiales</taxon>
        <taxon>Sclerotiniaceae</taxon>
        <taxon>Sclerotinia</taxon>
    </lineage>
</organism>
<keyword evidence="2" id="KW-1185">Reference proteome</keyword>
<protein>
    <submittedName>
        <fullName evidence="1">28c602ab-fc47-4589-97ff-9bacf0481d04</fullName>
    </submittedName>
</protein>
<evidence type="ECO:0000313" key="2">
    <source>
        <dbReference type="Proteomes" id="UP000624404"/>
    </source>
</evidence>